<proteinExistence type="predicted"/>
<evidence type="ECO:0000256" key="1">
    <source>
        <dbReference type="SAM" id="MobiDB-lite"/>
    </source>
</evidence>
<feature type="compositionally biased region" description="Low complexity" evidence="1">
    <location>
        <begin position="472"/>
        <end position="486"/>
    </location>
</feature>
<evidence type="ECO:0000313" key="3">
    <source>
        <dbReference type="EMBL" id="CAF9920670.1"/>
    </source>
</evidence>
<feature type="domain" description="Ubiquitin-like" evidence="2">
    <location>
        <begin position="336"/>
        <end position="416"/>
    </location>
</feature>
<organism evidence="3 4">
    <name type="scientific">Imshaugia aleurites</name>
    <dbReference type="NCBI Taxonomy" id="172621"/>
    <lineage>
        <taxon>Eukaryota</taxon>
        <taxon>Fungi</taxon>
        <taxon>Dikarya</taxon>
        <taxon>Ascomycota</taxon>
        <taxon>Pezizomycotina</taxon>
        <taxon>Lecanoromycetes</taxon>
        <taxon>OSLEUM clade</taxon>
        <taxon>Lecanoromycetidae</taxon>
        <taxon>Lecanorales</taxon>
        <taxon>Lecanorineae</taxon>
        <taxon>Parmeliaceae</taxon>
        <taxon>Imshaugia</taxon>
    </lineage>
</organism>
<accession>A0A8H3FBR5</accession>
<sequence>MPVPFGFSVGDFIGSIGLLIDAFKSLRDTNGAQDDYKELDRELKHLRNGLECIEALSLDSTQPAQCSAAKAAVDDCLLCLDSFIQRNTKFANLGSTNASQWTAVGLKRRWRMVQWALWKKADITKFKSEVQKHAEAIQMLLATIQINQLSAQGKLQTIVAQEGATHKKLTKDISKEIFGQGVEQQRFKRTLDDQHKLVRNIRNGVHGIIGRQRSLAQSMTAESRSIRDQISLQGRHQETAFEDSSRTTVQLQTNVQHTSSQVEALLALETSMAGGKTQYQRDLLHQLLQNATHSQTIISKQDTLIQNQNKMLAELHDIATIARVSQAVPAQVLLSTPVVLLDARGRCAPFHLEFIDSAEAFMAVLKVRFKDIGLRKIETGQFALEDTTRKRSLRLSDAWSTTVRPGQHISMSMILRLQWYPNNSCPSCGQENGKSDEMEVECANITCRLTYRRIVDISSPEKERSGEDRESSSVSSGYHSIASSSSKRQRANSPEKSMDDDITQYTRVQILTKEMCEEEDDNLPEQYLGKRIWVPGTSLRRQDPRKRRRDVEGVESNQDLSYGEPDSIYSAMSTY</sequence>
<keyword evidence="4" id="KW-1185">Reference proteome</keyword>
<dbReference type="AlphaFoldDB" id="A0A8H3FBR5"/>
<evidence type="ECO:0000313" key="4">
    <source>
        <dbReference type="Proteomes" id="UP000664534"/>
    </source>
</evidence>
<evidence type="ECO:0000259" key="2">
    <source>
        <dbReference type="Pfam" id="PF22893"/>
    </source>
</evidence>
<dbReference type="InterPro" id="IPR054464">
    <property type="entry name" value="ULD_fung"/>
</dbReference>
<name>A0A8H3FBR5_9LECA</name>
<feature type="region of interest" description="Disordered" evidence="1">
    <location>
        <begin position="459"/>
        <end position="504"/>
    </location>
</feature>
<protein>
    <recommendedName>
        <fullName evidence="2">Ubiquitin-like domain-containing protein</fullName>
    </recommendedName>
</protein>
<dbReference type="Pfam" id="PF22893">
    <property type="entry name" value="ULD_2"/>
    <property type="match status" value="1"/>
</dbReference>
<dbReference type="EMBL" id="CAJPDT010000026">
    <property type="protein sequence ID" value="CAF9920670.1"/>
    <property type="molecule type" value="Genomic_DNA"/>
</dbReference>
<reference evidence="3" key="1">
    <citation type="submission" date="2021-03" db="EMBL/GenBank/DDBJ databases">
        <authorList>
            <person name="Tagirdzhanova G."/>
        </authorList>
    </citation>
    <scope>NUCLEOTIDE SEQUENCE</scope>
</reference>
<feature type="compositionally biased region" description="Basic and acidic residues" evidence="1">
    <location>
        <begin position="459"/>
        <end position="471"/>
    </location>
</feature>
<feature type="region of interest" description="Disordered" evidence="1">
    <location>
        <begin position="535"/>
        <end position="575"/>
    </location>
</feature>
<dbReference type="OrthoDB" id="3045089at2759"/>
<gene>
    <name evidence="3" type="ORF">IMSHALPRED_004971</name>
</gene>
<comment type="caution">
    <text evidence="3">The sequence shown here is derived from an EMBL/GenBank/DDBJ whole genome shotgun (WGS) entry which is preliminary data.</text>
</comment>
<dbReference type="PANTHER" id="PTHR38886">
    <property type="entry name" value="SESA DOMAIN-CONTAINING PROTEIN"/>
    <property type="match status" value="1"/>
</dbReference>
<dbReference type="Proteomes" id="UP000664534">
    <property type="component" value="Unassembled WGS sequence"/>
</dbReference>
<dbReference type="PANTHER" id="PTHR38886:SF1">
    <property type="entry name" value="NACHT-NTPASE AND P-LOOP NTPASES N-TERMINAL DOMAIN-CONTAINING PROTEIN"/>
    <property type="match status" value="1"/>
</dbReference>